<evidence type="ECO:0000313" key="2">
    <source>
        <dbReference type="EMBL" id="SCU80895.1"/>
    </source>
</evidence>
<feature type="compositionally biased region" description="Polar residues" evidence="1">
    <location>
        <begin position="55"/>
        <end position="72"/>
    </location>
</feature>
<reference evidence="3" key="1">
    <citation type="submission" date="2016-03" db="EMBL/GenBank/DDBJ databases">
        <authorList>
            <person name="Devillers Hugo."/>
        </authorList>
    </citation>
    <scope>NUCLEOTIDE SEQUENCE [LARGE SCALE GENOMIC DNA]</scope>
</reference>
<dbReference type="AlphaFoldDB" id="A0A1G4IV39"/>
<dbReference type="EMBL" id="LT598478">
    <property type="protein sequence ID" value="SCU80895.1"/>
    <property type="molecule type" value="Genomic_DNA"/>
</dbReference>
<accession>A0A1G4IV39</accession>
<sequence length="175" mass="17714">MSNLFEEARQRLNGTPSVIPERLRSFSGQIPTLGGGHDAGDSGGGSRGGDKAFSRNGSYPSSELDSTDANQPSSGGSSGSEESESLLMMGSSKHGHVHGHGHHHHHAKRGQTDSEAATNTSAPGSASAASVRDSFTVRLNGSTLNSDAVAGGASMGAEAAERAVSALKLESTASK</sequence>
<evidence type="ECO:0000313" key="3">
    <source>
        <dbReference type="Proteomes" id="UP000191144"/>
    </source>
</evidence>
<feature type="region of interest" description="Disordered" evidence="1">
    <location>
        <begin position="1"/>
        <end position="131"/>
    </location>
</feature>
<gene>
    <name evidence="2" type="ORF">LAME_0B04918G</name>
</gene>
<keyword evidence="3" id="KW-1185">Reference proteome</keyword>
<evidence type="ECO:0000256" key="1">
    <source>
        <dbReference type="SAM" id="MobiDB-lite"/>
    </source>
</evidence>
<protein>
    <submittedName>
        <fullName evidence="2">LAME_0B04918g1_1</fullName>
    </submittedName>
</protein>
<dbReference type="Proteomes" id="UP000191144">
    <property type="component" value="Chromosome B"/>
</dbReference>
<feature type="compositionally biased region" description="Gly residues" evidence="1">
    <location>
        <begin position="33"/>
        <end position="47"/>
    </location>
</feature>
<feature type="compositionally biased region" description="Polar residues" evidence="1">
    <location>
        <begin position="113"/>
        <end position="128"/>
    </location>
</feature>
<name>A0A1G4IV39_9SACH</name>
<feature type="compositionally biased region" description="Basic residues" evidence="1">
    <location>
        <begin position="93"/>
        <end position="109"/>
    </location>
</feature>
<proteinExistence type="predicted"/>
<feature type="compositionally biased region" description="Basic and acidic residues" evidence="1">
    <location>
        <begin position="1"/>
        <end position="10"/>
    </location>
</feature>
<dbReference type="OrthoDB" id="4036665at2759"/>
<organism evidence="2 3">
    <name type="scientific">Lachancea meyersii CBS 8951</name>
    <dbReference type="NCBI Taxonomy" id="1266667"/>
    <lineage>
        <taxon>Eukaryota</taxon>
        <taxon>Fungi</taxon>
        <taxon>Dikarya</taxon>
        <taxon>Ascomycota</taxon>
        <taxon>Saccharomycotina</taxon>
        <taxon>Saccharomycetes</taxon>
        <taxon>Saccharomycetales</taxon>
        <taxon>Saccharomycetaceae</taxon>
        <taxon>Lachancea</taxon>
    </lineage>
</organism>